<organism evidence="2 3">
    <name type="scientific">Cochliobolus sativus (strain ND90Pr / ATCC 201652)</name>
    <name type="common">Common root rot and spot blotch fungus</name>
    <name type="synonym">Bipolaris sorokiniana</name>
    <dbReference type="NCBI Taxonomy" id="665912"/>
    <lineage>
        <taxon>Eukaryota</taxon>
        <taxon>Fungi</taxon>
        <taxon>Dikarya</taxon>
        <taxon>Ascomycota</taxon>
        <taxon>Pezizomycotina</taxon>
        <taxon>Dothideomycetes</taxon>
        <taxon>Pleosporomycetidae</taxon>
        <taxon>Pleosporales</taxon>
        <taxon>Pleosporineae</taxon>
        <taxon>Pleosporaceae</taxon>
        <taxon>Bipolaris</taxon>
    </lineage>
</organism>
<dbReference type="KEGG" id="bsc:COCSADRAFT_252588"/>
<accession>M2RXA2</accession>
<evidence type="ECO:0000313" key="3">
    <source>
        <dbReference type="Proteomes" id="UP000016934"/>
    </source>
</evidence>
<protein>
    <submittedName>
        <fullName evidence="2">Uncharacterized protein</fullName>
    </submittedName>
</protein>
<reference evidence="2 3" key="1">
    <citation type="journal article" date="2012" name="PLoS Pathog.">
        <title>Diverse lifestyles and strategies of plant pathogenesis encoded in the genomes of eighteen Dothideomycetes fungi.</title>
        <authorList>
            <person name="Ohm R.A."/>
            <person name="Feau N."/>
            <person name="Henrissat B."/>
            <person name="Schoch C.L."/>
            <person name="Horwitz B.A."/>
            <person name="Barry K.W."/>
            <person name="Condon B.J."/>
            <person name="Copeland A.C."/>
            <person name="Dhillon B."/>
            <person name="Glaser F."/>
            <person name="Hesse C.N."/>
            <person name="Kosti I."/>
            <person name="LaButti K."/>
            <person name="Lindquist E.A."/>
            <person name="Lucas S."/>
            <person name="Salamov A.A."/>
            <person name="Bradshaw R.E."/>
            <person name="Ciuffetti L."/>
            <person name="Hamelin R.C."/>
            <person name="Kema G.H.J."/>
            <person name="Lawrence C."/>
            <person name="Scott J.A."/>
            <person name="Spatafora J.W."/>
            <person name="Turgeon B.G."/>
            <person name="de Wit P.J.G.M."/>
            <person name="Zhong S."/>
            <person name="Goodwin S.B."/>
            <person name="Grigoriev I.V."/>
        </authorList>
    </citation>
    <scope>NUCLEOTIDE SEQUENCE [LARGE SCALE GENOMIC DNA]</scope>
    <source>
        <strain evidence="3">ND90Pr / ATCC 201652</strain>
    </source>
</reference>
<reference evidence="3" key="2">
    <citation type="journal article" date="2013" name="PLoS Genet.">
        <title>Comparative genome structure, secondary metabolite, and effector coding capacity across Cochliobolus pathogens.</title>
        <authorList>
            <person name="Condon B.J."/>
            <person name="Leng Y."/>
            <person name="Wu D."/>
            <person name="Bushley K.E."/>
            <person name="Ohm R.A."/>
            <person name="Otillar R."/>
            <person name="Martin J."/>
            <person name="Schackwitz W."/>
            <person name="Grimwood J."/>
            <person name="MohdZainudin N."/>
            <person name="Xue C."/>
            <person name="Wang R."/>
            <person name="Manning V.A."/>
            <person name="Dhillon B."/>
            <person name="Tu Z.J."/>
            <person name="Steffenson B.J."/>
            <person name="Salamov A."/>
            <person name="Sun H."/>
            <person name="Lowry S."/>
            <person name="LaButti K."/>
            <person name="Han J."/>
            <person name="Copeland A."/>
            <person name="Lindquist E."/>
            <person name="Barry K."/>
            <person name="Schmutz J."/>
            <person name="Baker S.E."/>
            <person name="Ciuffetti L.M."/>
            <person name="Grigoriev I.V."/>
            <person name="Zhong S."/>
            <person name="Turgeon B.G."/>
        </authorList>
    </citation>
    <scope>NUCLEOTIDE SEQUENCE [LARGE SCALE GENOMIC DNA]</scope>
    <source>
        <strain evidence="3">ND90Pr / ATCC 201652</strain>
    </source>
</reference>
<sequence length="117" mass="13310">MLQQRLCLLPSPVLPALAQERDKPRPQSLLLMPPDKFSAPRKPKKNEEEEQEQEQESNCIAKLPSRPQVSNFFCSQKKPTRPPSFFNKTALHETSVANPIQTHATNALFPLLLKKPK</sequence>
<dbReference type="GeneID" id="19135251"/>
<dbReference type="HOGENOM" id="CLU_2084665_0_0_1"/>
<evidence type="ECO:0000256" key="1">
    <source>
        <dbReference type="SAM" id="MobiDB-lite"/>
    </source>
</evidence>
<dbReference type="AlphaFoldDB" id="M2RXA2"/>
<dbReference type="Proteomes" id="UP000016934">
    <property type="component" value="Unassembled WGS sequence"/>
</dbReference>
<name>M2RXA2_COCSN</name>
<keyword evidence="3" id="KW-1185">Reference proteome</keyword>
<dbReference type="EMBL" id="KB445652">
    <property type="protein sequence ID" value="EMD59678.1"/>
    <property type="molecule type" value="Genomic_DNA"/>
</dbReference>
<evidence type="ECO:0000313" key="2">
    <source>
        <dbReference type="EMBL" id="EMD59678.1"/>
    </source>
</evidence>
<gene>
    <name evidence="2" type="ORF">COCSADRAFT_252588</name>
</gene>
<proteinExistence type="predicted"/>
<dbReference type="RefSeq" id="XP_007704678.1">
    <property type="nucleotide sequence ID" value="XM_007706488.1"/>
</dbReference>
<feature type="region of interest" description="Disordered" evidence="1">
    <location>
        <begin position="1"/>
        <end position="64"/>
    </location>
</feature>